<dbReference type="InterPro" id="IPR004574">
    <property type="entry name" value="Alkb"/>
</dbReference>
<feature type="compositionally biased region" description="Basic residues" evidence="6">
    <location>
        <begin position="184"/>
        <end position="203"/>
    </location>
</feature>
<evidence type="ECO:0000313" key="8">
    <source>
        <dbReference type="EMBL" id="KAG5463312.1"/>
    </source>
</evidence>
<proteinExistence type="predicted"/>
<feature type="binding site" evidence="5">
    <location>
        <position position="423"/>
    </location>
    <ligand>
        <name>Fe cation</name>
        <dbReference type="ChEBI" id="CHEBI:24875"/>
        <note>catalytic</note>
    </ligand>
</feature>
<dbReference type="EMBL" id="JAEFCI010000823">
    <property type="protein sequence ID" value="KAG5463312.1"/>
    <property type="molecule type" value="Genomic_DNA"/>
</dbReference>
<dbReference type="PROSITE" id="PS51471">
    <property type="entry name" value="FE2OG_OXY"/>
    <property type="match status" value="1"/>
</dbReference>
<dbReference type="Gene3D" id="2.60.120.590">
    <property type="entry name" value="Alpha-ketoglutarate-dependent dioxygenase AlkB-like"/>
    <property type="match status" value="1"/>
</dbReference>
<dbReference type="PANTHER" id="PTHR16557:SF2">
    <property type="entry name" value="NUCLEIC ACID DIOXYGENASE ALKBH1"/>
    <property type="match status" value="1"/>
</dbReference>
<dbReference type="InterPro" id="IPR027450">
    <property type="entry name" value="AlkB-like"/>
</dbReference>
<organism evidence="8 9">
    <name type="scientific">Olpidium bornovanus</name>
    <dbReference type="NCBI Taxonomy" id="278681"/>
    <lineage>
        <taxon>Eukaryota</taxon>
        <taxon>Fungi</taxon>
        <taxon>Fungi incertae sedis</taxon>
        <taxon>Olpidiomycota</taxon>
        <taxon>Olpidiomycotina</taxon>
        <taxon>Olpidiomycetes</taxon>
        <taxon>Olpidiales</taxon>
        <taxon>Olpidiaceae</taxon>
        <taxon>Olpidium</taxon>
    </lineage>
</organism>
<evidence type="ECO:0000256" key="6">
    <source>
        <dbReference type="SAM" id="MobiDB-lite"/>
    </source>
</evidence>
<dbReference type="PANTHER" id="PTHR16557">
    <property type="entry name" value="ALKYLATED DNA REPAIR PROTEIN ALKB-RELATED"/>
    <property type="match status" value="1"/>
</dbReference>
<keyword evidence="1 5" id="KW-0479">Metal-binding</keyword>
<evidence type="ECO:0000256" key="4">
    <source>
        <dbReference type="ARBA" id="ARBA00023004"/>
    </source>
</evidence>
<evidence type="ECO:0000313" key="9">
    <source>
        <dbReference type="Proteomes" id="UP000673691"/>
    </source>
</evidence>
<dbReference type="GO" id="GO:0046872">
    <property type="term" value="F:metal ion binding"/>
    <property type="evidence" value="ECO:0007669"/>
    <property type="project" value="UniProtKB-KW"/>
</dbReference>
<dbReference type="SUPFAM" id="SSF51197">
    <property type="entry name" value="Clavaminate synthase-like"/>
    <property type="match status" value="1"/>
</dbReference>
<feature type="compositionally biased region" description="Polar residues" evidence="6">
    <location>
        <begin position="66"/>
        <end position="79"/>
    </location>
</feature>
<accession>A0A8H8DMH8</accession>
<dbReference type="InterPro" id="IPR037151">
    <property type="entry name" value="AlkB-like_sf"/>
</dbReference>
<feature type="binding site" evidence="5">
    <location>
        <position position="421"/>
    </location>
    <ligand>
        <name>Fe cation</name>
        <dbReference type="ChEBI" id="CHEBI:24875"/>
        <note>catalytic</note>
    </ligand>
</feature>
<keyword evidence="9" id="KW-1185">Reference proteome</keyword>
<dbReference type="InterPro" id="IPR005123">
    <property type="entry name" value="Oxoglu/Fe-dep_dioxygenase_dom"/>
</dbReference>
<feature type="domain" description="Fe2OG dioxygenase" evidence="7">
    <location>
        <begin position="400"/>
        <end position="525"/>
    </location>
</feature>
<keyword evidence="2" id="KW-0223">Dioxygenase</keyword>
<gene>
    <name evidence="8" type="ORF">BJ554DRAFT_315</name>
</gene>
<feature type="region of interest" description="Disordered" evidence="6">
    <location>
        <begin position="57"/>
        <end position="81"/>
    </location>
</feature>
<keyword evidence="3" id="KW-0560">Oxidoreductase</keyword>
<feature type="compositionally biased region" description="Basic and acidic residues" evidence="6">
    <location>
        <begin position="321"/>
        <end position="331"/>
    </location>
</feature>
<evidence type="ECO:0000256" key="5">
    <source>
        <dbReference type="PIRSR" id="PIRSR604574-2"/>
    </source>
</evidence>
<dbReference type="Pfam" id="PF13532">
    <property type="entry name" value="2OG-FeII_Oxy_2"/>
    <property type="match status" value="1"/>
</dbReference>
<dbReference type="GO" id="GO:0005634">
    <property type="term" value="C:nucleus"/>
    <property type="evidence" value="ECO:0007669"/>
    <property type="project" value="TreeGrafter"/>
</dbReference>
<feature type="region of interest" description="Disordered" evidence="6">
    <location>
        <begin position="295"/>
        <end position="339"/>
    </location>
</feature>
<sequence>MPPEERREAGAGRAGAEGALWARIRAAFPAPPLPAEEGTAAAAAAAGEALAAAGRGGRRAKMLRKQQLNPAAPRTNTTPFREAERFYRRADRAGVLRAAMDPRCSLSRAAHGARRAKLACALDGEIFAGRGAEDGEEGEEEGEEDDEEEDDEEEEEEREKTAGLPSKEEEDDDGGGGGGGNGRAGKKGPARQRTGRRRRRRRTAAYVLPAVPGLVLIPGALSPRAQRDLVRACVREYARDPNLTNLHDHYDMPPEGLWALVERQVALDGGGGGGGGGGTGTDAGDSPASWVKLKYKADGGAPPAPPQPSKRTLSSPTGPDPADHFLAEKPDPPASPTVPQLAPAALFRRLRWVTLGYQYHWSSKTYRFDRRCPFPPLAGALARAVARAAEGVAGNSYPGSAFRPEAGVVNFYQPRDALLAHVDRSEVNVDAPLVSLSLGLSCVFLVGTASREDRPSAILLRSGDILVMSGPSRKCFHGVPRVLEGSLPSYLRPDSADARSEDSGWDLVGAYMEQSRINLNIRQVF</sequence>
<comment type="caution">
    <text evidence="8">The sequence shown here is derived from an EMBL/GenBank/DDBJ whole genome shotgun (WGS) entry which is preliminary data.</text>
</comment>
<protein>
    <recommendedName>
        <fullName evidence="7">Fe2OG dioxygenase domain-containing protein</fullName>
    </recommendedName>
</protein>
<feature type="region of interest" description="Disordered" evidence="6">
    <location>
        <begin position="128"/>
        <end position="204"/>
    </location>
</feature>
<name>A0A8H8DMH8_9FUNG</name>
<dbReference type="OrthoDB" id="6614653at2759"/>
<keyword evidence="4 5" id="KW-0408">Iron</keyword>
<evidence type="ECO:0000256" key="3">
    <source>
        <dbReference type="ARBA" id="ARBA00023002"/>
    </source>
</evidence>
<feature type="binding site" evidence="5">
    <location>
        <position position="477"/>
    </location>
    <ligand>
        <name>Fe cation</name>
        <dbReference type="ChEBI" id="CHEBI:24875"/>
        <note>catalytic</note>
    </ligand>
</feature>
<dbReference type="GO" id="GO:0051213">
    <property type="term" value="F:dioxygenase activity"/>
    <property type="evidence" value="ECO:0007669"/>
    <property type="project" value="UniProtKB-KW"/>
</dbReference>
<dbReference type="AlphaFoldDB" id="A0A8H8DMH8"/>
<evidence type="ECO:0000259" key="7">
    <source>
        <dbReference type="PROSITE" id="PS51471"/>
    </source>
</evidence>
<comment type="cofactor">
    <cofactor evidence="5">
        <name>Fe(2+)</name>
        <dbReference type="ChEBI" id="CHEBI:29033"/>
    </cofactor>
    <text evidence="5">Binds 1 Fe(2+) ion per subunit.</text>
</comment>
<dbReference type="Proteomes" id="UP000673691">
    <property type="component" value="Unassembled WGS sequence"/>
</dbReference>
<evidence type="ECO:0000256" key="2">
    <source>
        <dbReference type="ARBA" id="ARBA00022964"/>
    </source>
</evidence>
<dbReference type="GO" id="GO:0005737">
    <property type="term" value="C:cytoplasm"/>
    <property type="evidence" value="ECO:0007669"/>
    <property type="project" value="TreeGrafter"/>
</dbReference>
<evidence type="ECO:0000256" key="1">
    <source>
        <dbReference type="ARBA" id="ARBA00022723"/>
    </source>
</evidence>
<feature type="compositionally biased region" description="Acidic residues" evidence="6">
    <location>
        <begin position="134"/>
        <end position="157"/>
    </location>
</feature>
<reference evidence="8 9" key="1">
    <citation type="journal article" name="Sci. Rep.">
        <title>Genome-scale phylogenetic analyses confirm Olpidium as the closest living zoosporic fungus to the non-flagellated, terrestrial fungi.</title>
        <authorList>
            <person name="Chang Y."/>
            <person name="Rochon D."/>
            <person name="Sekimoto S."/>
            <person name="Wang Y."/>
            <person name="Chovatia M."/>
            <person name="Sandor L."/>
            <person name="Salamov A."/>
            <person name="Grigoriev I.V."/>
            <person name="Stajich J.E."/>
            <person name="Spatafora J.W."/>
        </authorList>
    </citation>
    <scope>NUCLEOTIDE SEQUENCE [LARGE SCALE GENOMIC DNA]</scope>
    <source>
        <strain evidence="8">S191</strain>
    </source>
</reference>